<sequence>MRPLALLTLAYRAMNDTASPDIQTEITSYSPTNHLHSSSFCQLAVPFPLALAFFHPCPPMPERTPRTREEGSGCFSKLSMPQLIFPRNKMTGVNSQGLYVC</sequence>
<dbReference type="EMBL" id="GBXM01018719">
    <property type="protein sequence ID" value="JAH89858.1"/>
    <property type="molecule type" value="Transcribed_RNA"/>
</dbReference>
<organism evidence="1">
    <name type="scientific">Anguilla anguilla</name>
    <name type="common">European freshwater eel</name>
    <name type="synonym">Muraena anguilla</name>
    <dbReference type="NCBI Taxonomy" id="7936"/>
    <lineage>
        <taxon>Eukaryota</taxon>
        <taxon>Metazoa</taxon>
        <taxon>Chordata</taxon>
        <taxon>Craniata</taxon>
        <taxon>Vertebrata</taxon>
        <taxon>Euteleostomi</taxon>
        <taxon>Actinopterygii</taxon>
        <taxon>Neopterygii</taxon>
        <taxon>Teleostei</taxon>
        <taxon>Anguilliformes</taxon>
        <taxon>Anguillidae</taxon>
        <taxon>Anguilla</taxon>
    </lineage>
</organism>
<protein>
    <submittedName>
        <fullName evidence="1">Uncharacterized protein</fullName>
    </submittedName>
</protein>
<accession>A0A0E9WK55</accession>
<proteinExistence type="predicted"/>
<name>A0A0E9WK55_ANGAN</name>
<evidence type="ECO:0000313" key="1">
    <source>
        <dbReference type="EMBL" id="JAH89858.1"/>
    </source>
</evidence>
<dbReference type="AlphaFoldDB" id="A0A0E9WK55"/>
<reference evidence="1" key="1">
    <citation type="submission" date="2014-11" db="EMBL/GenBank/DDBJ databases">
        <authorList>
            <person name="Amaro Gonzalez C."/>
        </authorList>
    </citation>
    <scope>NUCLEOTIDE SEQUENCE</scope>
</reference>
<reference evidence="1" key="2">
    <citation type="journal article" date="2015" name="Fish Shellfish Immunol.">
        <title>Early steps in the European eel (Anguilla anguilla)-Vibrio vulnificus interaction in the gills: Role of the RtxA13 toxin.</title>
        <authorList>
            <person name="Callol A."/>
            <person name="Pajuelo D."/>
            <person name="Ebbesson L."/>
            <person name="Teles M."/>
            <person name="MacKenzie S."/>
            <person name="Amaro C."/>
        </authorList>
    </citation>
    <scope>NUCLEOTIDE SEQUENCE</scope>
</reference>